<gene>
    <name evidence="6" type="ORF">DGYR_LOCUS8584</name>
</gene>
<evidence type="ECO:0000256" key="3">
    <source>
        <dbReference type="ARBA" id="ARBA00022840"/>
    </source>
</evidence>
<accession>A0A7I8VXG5</accession>
<organism evidence="6 7">
    <name type="scientific">Dimorphilus gyrociliatus</name>
    <dbReference type="NCBI Taxonomy" id="2664684"/>
    <lineage>
        <taxon>Eukaryota</taxon>
        <taxon>Metazoa</taxon>
        <taxon>Spiralia</taxon>
        <taxon>Lophotrochozoa</taxon>
        <taxon>Annelida</taxon>
        <taxon>Polychaeta</taxon>
        <taxon>Polychaeta incertae sedis</taxon>
        <taxon>Dinophilidae</taxon>
        <taxon>Dimorphilus</taxon>
    </lineage>
</organism>
<proteinExistence type="inferred from homology"/>
<dbReference type="PANTHER" id="PTHR23407:SF1">
    <property type="entry name" value="5-FORMYLTETRAHYDROFOLATE CYCLO-LIGASE"/>
    <property type="match status" value="1"/>
</dbReference>
<dbReference type="InterPro" id="IPR002698">
    <property type="entry name" value="FTHF_cligase"/>
</dbReference>
<dbReference type="GO" id="GO:0005524">
    <property type="term" value="F:ATP binding"/>
    <property type="evidence" value="ECO:0007669"/>
    <property type="project" value="UniProtKB-KW"/>
</dbReference>
<dbReference type="GO" id="GO:0005739">
    <property type="term" value="C:mitochondrion"/>
    <property type="evidence" value="ECO:0007669"/>
    <property type="project" value="TreeGrafter"/>
</dbReference>
<keyword evidence="7" id="KW-1185">Reference proteome</keyword>
<dbReference type="InterPro" id="IPR037171">
    <property type="entry name" value="NagB/RpiA_transferase-like"/>
</dbReference>
<dbReference type="GO" id="GO:0035999">
    <property type="term" value="P:tetrahydrofolate interconversion"/>
    <property type="evidence" value="ECO:0007669"/>
    <property type="project" value="TreeGrafter"/>
</dbReference>
<dbReference type="NCBIfam" id="TIGR02727">
    <property type="entry name" value="MTHFS_bact"/>
    <property type="match status" value="1"/>
</dbReference>
<reference evidence="6 7" key="1">
    <citation type="submission" date="2020-08" db="EMBL/GenBank/DDBJ databases">
        <authorList>
            <person name="Hejnol A."/>
        </authorList>
    </citation>
    <scope>NUCLEOTIDE SEQUENCE [LARGE SCALE GENOMIC DNA]</scope>
</reference>
<dbReference type="Proteomes" id="UP000549394">
    <property type="component" value="Unassembled WGS sequence"/>
</dbReference>
<dbReference type="GO" id="GO:0009396">
    <property type="term" value="P:folic acid-containing compound biosynthetic process"/>
    <property type="evidence" value="ECO:0007669"/>
    <property type="project" value="TreeGrafter"/>
</dbReference>
<evidence type="ECO:0000256" key="2">
    <source>
        <dbReference type="ARBA" id="ARBA00022741"/>
    </source>
</evidence>
<evidence type="ECO:0000313" key="7">
    <source>
        <dbReference type="Proteomes" id="UP000549394"/>
    </source>
</evidence>
<dbReference type="AlphaFoldDB" id="A0A7I8VXG5"/>
<dbReference type="OrthoDB" id="2015992at2759"/>
<evidence type="ECO:0000256" key="4">
    <source>
        <dbReference type="ARBA" id="ARBA00036539"/>
    </source>
</evidence>
<dbReference type="FunFam" id="3.40.50.10420:FF:000007">
    <property type="entry name" value="5-formyltetrahydrofolate cyclo-ligase"/>
    <property type="match status" value="1"/>
</dbReference>
<keyword evidence="3" id="KW-0067">ATP-binding</keyword>
<name>A0A7I8VXG5_9ANNE</name>
<dbReference type="Pfam" id="PF01812">
    <property type="entry name" value="5-FTHF_cyc-lig"/>
    <property type="match status" value="1"/>
</dbReference>
<dbReference type="PANTHER" id="PTHR23407">
    <property type="entry name" value="ATPASE INHIBITOR/5-FORMYLTETRAHYDROFOLATE CYCLO-LIGASE"/>
    <property type="match status" value="1"/>
</dbReference>
<protein>
    <recommendedName>
        <fullName evidence="5">5-formyltetrahydrofolate cyclo-ligase</fullName>
        <ecNumber evidence="5">6.3.3.2</ecNumber>
    </recommendedName>
</protein>
<comment type="caution">
    <text evidence="6">The sequence shown here is derived from an EMBL/GenBank/DDBJ whole genome shotgun (WGS) entry which is preliminary data.</text>
</comment>
<dbReference type="Gene3D" id="3.40.50.10420">
    <property type="entry name" value="NagB/RpiA/CoA transferase-like"/>
    <property type="match status" value="1"/>
</dbReference>
<keyword evidence="2" id="KW-0547">Nucleotide-binding</keyword>
<sequence>MPKYESFRTLVSRCNDWLRVNSQLKVVSCETFSVNLPSEKKKGIVNCKKTVLETGTTPSLNITKLQDRYIDVIKCFRVHLKPKCSLDSAEPDQIGYLNILPEILKEAGIFSYPEFSSWNDTLKSLNQYLKQQPISGRILCVQSLGFYRTEKSFDPEDCRMREHSFGGSNSFQLRLYYLQGEPAHEELGSIDFPPNLIRKPGALTLGKVEKLSSVVDRVQSWISSQKGIKVTNIQTINFSFDIYDGKEKVNTQNIQHFKSDVPMEHFVRVLRVYYIPECELPMAAANSLAFAAKKALRKEIKSRILALSESEKLRQSEIVTKKLIERAEFKNSERICVFLSMSDEIRTEVILSNIFKNNKKCFIPRYDGPNMDMVELYGMEDYDKLPETSWKIKQPKSDDNRNNAIDSGGLHLLLIPGLAFTTTGKRCGRGKGYYDNYLKNYESIFKKRPITIALAFKEQIFDDIPTTDNDMPIDAVLYEDK</sequence>
<dbReference type="InterPro" id="IPR024185">
    <property type="entry name" value="FTHF_cligase-like_sf"/>
</dbReference>
<evidence type="ECO:0000256" key="5">
    <source>
        <dbReference type="ARBA" id="ARBA00038966"/>
    </source>
</evidence>
<comment type="similarity">
    <text evidence="1">Belongs to the 5-formyltetrahydrofolate cyclo-ligase family.</text>
</comment>
<dbReference type="EC" id="6.3.3.2" evidence="5"/>
<dbReference type="EMBL" id="CAJFCJ010000012">
    <property type="protein sequence ID" value="CAD5120490.1"/>
    <property type="molecule type" value="Genomic_DNA"/>
</dbReference>
<comment type="catalytic activity">
    <reaction evidence="4">
        <text>(6S)-5-formyl-5,6,7,8-tetrahydrofolate + ATP = (6R)-5,10-methenyltetrahydrofolate + ADP + phosphate</text>
        <dbReference type="Rhea" id="RHEA:10488"/>
        <dbReference type="ChEBI" id="CHEBI:30616"/>
        <dbReference type="ChEBI" id="CHEBI:43474"/>
        <dbReference type="ChEBI" id="CHEBI:57455"/>
        <dbReference type="ChEBI" id="CHEBI:57457"/>
        <dbReference type="ChEBI" id="CHEBI:456216"/>
        <dbReference type="EC" id="6.3.3.2"/>
    </reaction>
</comment>
<dbReference type="SUPFAM" id="SSF100950">
    <property type="entry name" value="NagB/RpiA/CoA transferase-like"/>
    <property type="match status" value="1"/>
</dbReference>
<evidence type="ECO:0000313" key="6">
    <source>
        <dbReference type="EMBL" id="CAD5120490.1"/>
    </source>
</evidence>
<dbReference type="GO" id="GO:0030272">
    <property type="term" value="F:5-formyltetrahydrofolate cyclo-ligase activity"/>
    <property type="evidence" value="ECO:0007669"/>
    <property type="project" value="UniProtKB-EC"/>
</dbReference>
<evidence type="ECO:0000256" key="1">
    <source>
        <dbReference type="ARBA" id="ARBA00010638"/>
    </source>
</evidence>